<dbReference type="AlphaFoldDB" id="A0AAV7HY53"/>
<organism evidence="1 2">
    <name type="scientific">Cotesia glomerata</name>
    <name type="common">Lepidopteran parasitic wasp</name>
    <name type="synonym">Apanteles glomeratus</name>
    <dbReference type="NCBI Taxonomy" id="32391"/>
    <lineage>
        <taxon>Eukaryota</taxon>
        <taxon>Metazoa</taxon>
        <taxon>Ecdysozoa</taxon>
        <taxon>Arthropoda</taxon>
        <taxon>Hexapoda</taxon>
        <taxon>Insecta</taxon>
        <taxon>Pterygota</taxon>
        <taxon>Neoptera</taxon>
        <taxon>Endopterygota</taxon>
        <taxon>Hymenoptera</taxon>
        <taxon>Apocrita</taxon>
        <taxon>Ichneumonoidea</taxon>
        <taxon>Braconidae</taxon>
        <taxon>Microgastrinae</taxon>
        <taxon>Cotesia</taxon>
    </lineage>
</organism>
<gene>
    <name evidence="1" type="ORF">KQX54_009063</name>
</gene>
<sequence length="131" mass="14981">MQSANQASIHKNKKNNKSLEVELIEGSKIKVNRFRLEWITGKYKKNVGQMTRHLFKLIIGEEELAKMVPLKSVKGRLLIPEDIAETIFAYVNENVAPGHEIDLDEFHGIVRSLCCSIREKFKPPKPPKNNS</sequence>
<dbReference type="Proteomes" id="UP000826195">
    <property type="component" value="Unassembled WGS sequence"/>
</dbReference>
<dbReference type="EMBL" id="JAHXZJ010002609">
    <property type="protein sequence ID" value="KAH0539847.1"/>
    <property type="molecule type" value="Genomic_DNA"/>
</dbReference>
<keyword evidence="2" id="KW-1185">Reference proteome</keyword>
<reference evidence="1 2" key="1">
    <citation type="journal article" date="2021" name="J. Hered.">
        <title>A chromosome-level genome assembly of the parasitoid wasp, Cotesia glomerata (Hymenoptera: Braconidae).</title>
        <authorList>
            <person name="Pinto B.J."/>
            <person name="Weis J.J."/>
            <person name="Gamble T."/>
            <person name="Ode P.J."/>
            <person name="Paul R."/>
            <person name="Zaspel J.M."/>
        </authorList>
    </citation>
    <scope>NUCLEOTIDE SEQUENCE [LARGE SCALE GENOMIC DNA]</scope>
    <source>
        <strain evidence="1">CgM1</strain>
    </source>
</reference>
<proteinExistence type="predicted"/>
<accession>A0AAV7HY53</accession>
<comment type="caution">
    <text evidence="1">The sequence shown here is derived from an EMBL/GenBank/DDBJ whole genome shotgun (WGS) entry which is preliminary data.</text>
</comment>
<protein>
    <submittedName>
        <fullName evidence="1">Uncharacterized protein</fullName>
    </submittedName>
</protein>
<evidence type="ECO:0000313" key="1">
    <source>
        <dbReference type="EMBL" id="KAH0539847.1"/>
    </source>
</evidence>
<evidence type="ECO:0000313" key="2">
    <source>
        <dbReference type="Proteomes" id="UP000826195"/>
    </source>
</evidence>
<name>A0AAV7HY53_COTGL</name>